<feature type="compositionally biased region" description="Basic and acidic residues" evidence="1">
    <location>
        <begin position="81"/>
        <end position="95"/>
    </location>
</feature>
<comment type="caution">
    <text evidence="2">The sequence shown here is derived from an EMBL/GenBank/DDBJ whole genome shotgun (WGS) entry which is preliminary data.</text>
</comment>
<evidence type="ECO:0000256" key="1">
    <source>
        <dbReference type="SAM" id="MobiDB-lite"/>
    </source>
</evidence>
<accession>A0A8T0N1J6</accession>
<keyword evidence="3" id="KW-1185">Reference proteome</keyword>
<organism evidence="2 3">
    <name type="scientific">Panicum virgatum</name>
    <name type="common">Blackwell switchgrass</name>
    <dbReference type="NCBI Taxonomy" id="38727"/>
    <lineage>
        <taxon>Eukaryota</taxon>
        <taxon>Viridiplantae</taxon>
        <taxon>Streptophyta</taxon>
        <taxon>Embryophyta</taxon>
        <taxon>Tracheophyta</taxon>
        <taxon>Spermatophyta</taxon>
        <taxon>Magnoliopsida</taxon>
        <taxon>Liliopsida</taxon>
        <taxon>Poales</taxon>
        <taxon>Poaceae</taxon>
        <taxon>PACMAD clade</taxon>
        <taxon>Panicoideae</taxon>
        <taxon>Panicodae</taxon>
        <taxon>Paniceae</taxon>
        <taxon>Panicinae</taxon>
        <taxon>Panicum</taxon>
        <taxon>Panicum sect. Hiantes</taxon>
    </lineage>
</organism>
<dbReference type="EMBL" id="CM029054">
    <property type="protein sequence ID" value="KAG2541859.1"/>
    <property type="molecule type" value="Genomic_DNA"/>
</dbReference>
<dbReference type="Proteomes" id="UP000823388">
    <property type="component" value="Chromosome 9N"/>
</dbReference>
<feature type="compositionally biased region" description="Basic residues" evidence="1">
    <location>
        <begin position="8"/>
        <end position="17"/>
    </location>
</feature>
<feature type="region of interest" description="Disordered" evidence="1">
    <location>
        <begin position="67"/>
        <end position="101"/>
    </location>
</feature>
<dbReference type="AlphaFoldDB" id="A0A8T0N1J6"/>
<name>A0A8T0N1J6_PANVG</name>
<gene>
    <name evidence="2" type="ORF">PVAP13_9NG705200</name>
</gene>
<evidence type="ECO:0000313" key="2">
    <source>
        <dbReference type="EMBL" id="KAG2541859.1"/>
    </source>
</evidence>
<sequence>MPQAWSLRLHRPRRRPTLRSFFPGPRRPHPHREDQGKAPMDMRTARTMQTSRAFRPWLPLAAAALDGDKDAWPTAASNPADVREREELRKREEKANVSVNL</sequence>
<evidence type="ECO:0000313" key="3">
    <source>
        <dbReference type="Proteomes" id="UP000823388"/>
    </source>
</evidence>
<feature type="region of interest" description="Disordered" evidence="1">
    <location>
        <begin position="1"/>
        <end position="42"/>
    </location>
</feature>
<proteinExistence type="predicted"/>
<protein>
    <submittedName>
        <fullName evidence="2">Uncharacterized protein</fullName>
    </submittedName>
</protein>
<reference evidence="2" key="1">
    <citation type="submission" date="2020-05" db="EMBL/GenBank/DDBJ databases">
        <title>WGS assembly of Panicum virgatum.</title>
        <authorList>
            <person name="Lovell J.T."/>
            <person name="Jenkins J."/>
            <person name="Shu S."/>
            <person name="Juenger T.E."/>
            <person name="Schmutz J."/>
        </authorList>
    </citation>
    <scope>NUCLEOTIDE SEQUENCE</scope>
    <source>
        <strain evidence="2">AP13</strain>
    </source>
</reference>